<dbReference type="Pfam" id="PF06585">
    <property type="entry name" value="JHBP"/>
    <property type="match status" value="1"/>
</dbReference>
<dbReference type="EMBL" id="AP028916">
    <property type="protein sequence ID" value="BES97639.1"/>
    <property type="molecule type" value="Genomic_DNA"/>
</dbReference>
<dbReference type="PANTHER" id="PTHR11008:SF15">
    <property type="entry name" value="CIRCADIAN CLOCK-CONTROLLED PROTEIN"/>
    <property type="match status" value="1"/>
</dbReference>
<proteinExistence type="predicted"/>
<feature type="signal peptide" evidence="1">
    <location>
        <begin position="1"/>
        <end position="32"/>
    </location>
</feature>
<feature type="chain" id="PRO_5046452917" description="Hemolymph juvenile hormone-binding protein" evidence="1">
    <location>
        <begin position="33"/>
        <end position="262"/>
    </location>
</feature>
<evidence type="ECO:0000313" key="3">
    <source>
        <dbReference type="Proteomes" id="UP001307889"/>
    </source>
</evidence>
<dbReference type="InterPro" id="IPR010562">
    <property type="entry name" value="Haemolymph_juvenile_hormone-bd"/>
</dbReference>
<name>A0ABN7B1G3_9HEMI</name>
<dbReference type="Proteomes" id="UP001307889">
    <property type="component" value="Chromosome 8"/>
</dbReference>
<dbReference type="SMART" id="SM00700">
    <property type="entry name" value="JHBP"/>
    <property type="match status" value="1"/>
</dbReference>
<evidence type="ECO:0008006" key="4">
    <source>
        <dbReference type="Google" id="ProtNLM"/>
    </source>
</evidence>
<gene>
    <name evidence="2" type="ORF">NTJ_10453</name>
</gene>
<keyword evidence="3" id="KW-1185">Reference proteome</keyword>
<dbReference type="PANTHER" id="PTHR11008">
    <property type="entry name" value="PROTEIN TAKEOUT-LIKE PROTEIN"/>
    <property type="match status" value="1"/>
</dbReference>
<evidence type="ECO:0000256" key="1">
    <source>
        <dbReference type="SAM" id="SignalP"/>
    </source>
</evidence>
<reference evidence="2 3" key="1">
    <citation type="submission" date="2023-09" db="EMBL/GenBank/DDBJ databases">
        <title>Nesidiocoris tenuis whole genome shotgun sequence.</title>
        <authorList>
            <person name="Shibata T."/>
            <person name="Shimoda M."/>
            <person name="Kobayashi T."/>
            <person name="Uehara T."/>
        </authorList>
    </citation>
    <scope>NUCLEOTIDE SEQUENCE [LARGE SCALE GENOMIC DNA]</scope>
    <source>
        <strain evidence="2 3">Japan</strain>
    </source>
</reference>
<evidence type="ECO:0000313" key="2">
    <source>
        <dbReference type="EMBL" id="BES97639.1"/>
    </source>
</evidence>
<sequence>MTINLSRHQDFWLILFGLVAIDVLNLQRIATAQAPTASEFKRSFSNCKWNSPSFDDCVKNGVNSLRPFFKTGIPAFNITPFDPFFAREVVQTRGGDSLSYTLKLKNVYERGWTDSIITKFRSNPSKRFVQYTQYFPEKALDGEYQFEGKAGVSTMANAGRWNLTLYNYIQTTTMSKPPKADRIKVRIEIQQIGNMDLHIGNLLRGRTLMENMLDRMINTAWRPGFAVIRPLINDIVSTAFTGIFNDVFNEFDVHEIIPNDIV</sequence>
<dbReference type="Gene3D" id="3.15.10.30">
    <property type="entry name" value="Haemolymph juvenile hormone binding protein"/>
    <property type="match status" value="1"/>
</dbReference>
<keyword evidence="1" id="KW-0732">Signal</keyword>
<protein>
    <recommendedName>
        <fullName evidence="4">Hemolymph juvenile hormone-binding protein</fullName>
    </recommendedName>
</protein>
<dbReference type="InterPro" id="IPR038606">
    <property type="entry name" value="To_sf"/>
</dbReference>
<accession>A0ABN7B1G3</accession>
<organism evidence="2 3">
    <name type="scientific">Nesidiocoris tenuis</name>
    <dbReference type="NCBI Taxonomy" id="355587"/>
    <lineage>
        <taxon>Eukaryota</taxon>
        <taxon>Metazoa</taxon>
        <taxon>Ecdysozoa</taxon>
        <taxon>Arthropoda</taxon>
        <taxon>Hexapoda</taxon>
        <taxon>Insecta</taxon>
        <taxon>Pterygota</taxon>
        <taxon>Neoptera</taxon>
        <taxon>Paraneoptera</taxon>
        <taxon>Hemiptera</taxon>
        <taxon>Heteroptera</taxon>
        <taxon>Panheteroptera</taxon>
        <taxon>Cimicomorpha</taxon>
        <taxon>Miridae</taxon>
        <taxon>Dicyphina</taxon>
        <taxon>Nesidiocoris</taxon>
    </lineage>
</organism>